<sequence>MQAFGVEDALRLCQRFDDGRLDELTLANVQQAASVGQVVKKLLRDHRADVFHGDIGGNGRILLDHHVQQVAVAGDVFQVEGFVADQIIENHGYLME</sequence>
<organism evidence="3">
    <name type="scientific">Brugia timori</name>
    <dbReference type="NCBI Taxonomy" id="42155"/>
    <lineage>
        <taxon>Eukaryota</taxon>
        <taxon>Metazoa</taxon>
        <taxon>Ecdysozoa</taxon>
        <taxon>Nematoda</taxon>
        <taxon>Chromadorea</taxon>
        <taxon>Rhabditida</taxon>
        <taxon>Spirurina</taxon>
        <taxon>Spiruromorpha</taxon>
        <taxon>Filarioidea</taxon>
        <taxon>Onchocercidae</taxon>
        <taxon>Brugia</taxon>
    </lineage>
</organism>
<proteinExistence type="predicted"/>
<keyword evidence="2" id="KW-1185">Reference proteome</keyword>
<evidence type="ECO:0000313" key="3">
    <source>
        <dbReference type="WBParaSite" id="BTMF_0000314801-mRNA-1"/>
    </source>
</evidence>
<accession>A0A0R3Q9Y7</accession>
<gene>
    <name evidence="1" type="ORF">BTMF_LOCUS2468</name>
</gene>
<dbReference type="Proteomes" id="UP000280834">
    <property type="component" value="Unassembled WGS sequence"/>
</dbReference>
<reference evidence="3" key="1">
    <citation type="submission" date="2017-02" db="UniProtKB">
        <authorList>
            <consortium name="WormBaseParasite"/>
        </authorList>
    </citation>
    <scope>IDENTIFICATION</scope>
</reference>
<evidence type="ECO:0000313" key="1">
    <source>
        <dbReference type="EMBL" id="VDO12636.1"/>
    </source>
</evidence>
<protein>
    <submittedName>
        <fullName evidence="3">NAD-specific glutamate dehydrogenase</fullName>
    </submittedName>
</protein>
<dbReference type="AlphaFoldDB" id="A0A0R3Q9Y7"/>
<dbReference type="WBParaSite" id="BTMF_0000314801-mRNA-1">
    <property type="protein sequence ID" value="BTMF_0000314801-mRNA-1"/>
    <property type="gene ID" value="BTMF_0000314801"/>
</dbReference>
<name>A0A0R3Q9Y7_9BILA</name>
<evidence type="ECO:0000313" key="2">
    <source>
        <dbReference type="Proteomes" id="UP000280834"/>
    </source>
</evidence>
<reference evidence="1 2" key="2">
    <citation type="submission" date="2018-11" db="EMBL/GenBank/DDBJ databases">
        <authorList>
            <consortium name="Pathogen Informatics"/>
        </authorList>
    </citation>
    <scope>NUCLEOTIDE SEQUENCE [LARGE SCALE GENOMIC DNA]</scope>
</reference>
<dbReference type="EMBL" id="UZAG01002035">
    <property type="protein sequence ID" value="VDO12636.1"/>
    <property type="molecule type" value="Genomic_DNA"/>
</dbReference>